<dbReference type="PANTHER" id="PTHR23024">
    <property type="entry name" value="ARYLACETAMIDE DEACETYLASE"/>
    <property type="match status" value="1"/>
</dbReference>
<sequence length="341" mass="37839">MAGQTPPPPITDPFQYLQIVLNPDGTLTRNLNMFTRVPPNPNPNADVDHHPQPHPTPVISKDFPINPSNNTWARIFLPRQALLDSSSSSSLPLIVFFHGGGFILLNADMDVFHNYCSNLAHTIPAVVVSVDSRLAPEHRLPAAYDDCVEALHWIKTSQDEWLRKYADLSRCFLMGSSAGGNIAYHVGLRAAGLVRELEPLKIKGLVLHQPFFGGVQRSGSELRLINDPVLPPIVSDVMWDLSLPKGVDRDHEYCNPTMDGGSKELEKLKSLGWKVLINGCDGDPLVDRQMELMKLMEGKGVQVVRNFRDGGYHGEEDMDPSKAHAMHMVLKEFIISSNSID</sequence>
<comment type="caution">
    <text evidence="3">The sequence shown here is derived from an EMBL/GenBank/DDBJ whole genome shotgun (WGS) entry which is preliminary data.</text>
</comment>
<dbReference type="InterPro" id="IPR013094">
    <property type="entry name" value="AB_hydrolase_3"/>
</dbReference>
<feature type="domain" description="Alpha/beta hydrolase fold-3" evidence="2">
    <location>
        <begin position="94"/>
        <end position="314"/>
    </location>
</feature>
<accession>A0A1R3ITN6</accession>
<keyword evidence="4" id="KW-1185">Reference proteome</keyword>
<dbReference type="Gramene" id="OMO85949">
    <property type="protein sequence ID" value="OMO85949"/>
    <property type="gene ID" value="CCACVL1_09908"/>
</dbReference>
<evidence type="ECO:0000256" key="1">
    <source>
        <dbReference type="ARBA" id="ARBA00010515"/>
    </source>
</evidence>
<dbReference type="InterPro" id="IPR050466">
    <property type="entry name" value="Carboxylest/Gibb_receptor"/>
</dbReference>
<organism evidence="3 4">
    <name type="scientific">Corchorus capsularis</name>
    <name type="common">Jute</name>
    <dbReference type="NCBI Taxonomy" id="210143"/>
    <lineage>
        <taxon>Eukaryota</taxon>
        <taxon>Viridiplantae</taxon>
        <taxon>Streptophyta</taxon>
        <taxon>Embryophyta</taxon>
        <taxon>Tracheophyta</taxon>
        <taxon>Spermatophyta</taxon>
        <taxon>Magnoliopsida</taxon>
        <taxon>eudicotyledons</taxon>
        <taxon>Gunneridae</taxon>
        <taxon>Pentapetalae</taxon>
        <taxon>rosids</taxon>
        <taxon>malvids</taxon>
        <taxon>Malvales</taxon>
        <taxon>Malvaceae</taxon>
        <taxon>Grewioideae</taxon>
        <taxon>Apeibeae</taxon>
        <taxon>Corchorus</taxon>
    </lineage>
</organism>
<proteinExistence type="inferred from homology"/>
<dbReference type="SUPFAM" id="SSF53474">
    <property type="entry name" value="alpha/beta-Hydrolases"/>
    <property type="match status" value="1"/>
</dbReference>
<dbReference type="Pfam" id="PF07859">
    <property type="entry name" value="Abhydrolase_3"/>
    <property type="match status" value="1"/>
</dbReference>
<evidence type="ECO:0000259" key="2">
    <source>
        <dbReference type="Pfam" id="PF07859"/>
    </source>
</evidence>
<keyword evidence="3" id="KW-0378">Hydrolase</keyword>
<gene>
    <name evidence="3" type="ORF">CCACVL1_09908</name>
</gene>
<comment type="similarity">
    <text evidence="1">Belongs to the 'GDXG' lipolytic enzyme family.</text>
</comment>
<dbReference type="Proteomes" id="UP000188268">
    <property type="component" value="Unassembled WGS sequence"/>
</dbReference>
<reference evidence="3 4" key="1">
    <citation type="submission" date="2013-09" db="EMBL/GenBank/DDBJ databases">
        <title>Corchorus capsularis genome sequencing.</title>
        <authorList>
            <person name="Alam M."/>
            <person name="Haque M.S."/>
            <person name="Islam M.S."/>
            <person name="Emdad E.M."/>
            <person name="Islam M.M."/>
            <person name="Ahmed B."/>
            <person name="Halim A."/>
            <person name="Hossen Q.M.M."/>
            <person name="Hossain M.Z."/>
            <person name="Ahmed R."/>
            <person name="Khan M.M."/>
            <person name="Islam R."/>
            <person name="Rashid M.M."/>
            <person name="Khan S.A."/>
            <person name="Rahman M.S."/>
            <person name="Alam M."/>
        </authorList>
    </citation>
    <scope>NUCLEOTIDE SEQUENCE [LARGE SCALE GENOMIC DNA]</scope>
    <source>
        <strain evidence="4">cv. CVL-1</strain>
        <tissue evidence="3">Whole seedling</tissue>
    </source>
</reference>
<dbReference type="Gene3D" id="3.40.50.1820">
    <property type="entry name" value="alpha/beta hydrolase"/>
    <property type="match status" value="1"/>
</dbReference>
<evidence type="ECO:0000313" key="4">
    <source>
        <dbReference type="Proteomes" id="UP000188268"/>
    </source>
</evidence>
<dbReference type="InterPro" id="IPR029058">
    <property type="entry name" value="AB_hydrolase_fold"/>
</dbReference>
<dbReference type="STRING" id="210143.A0A1R3ITN6"/>
<protein>
    <submittedName>
        <fullName evidence="3">Alpha/beta hydrolase-3</fullName>
    </submittedName>
</protein>
<name>A0A1R3ITN6_COCAP</name>
<dbReference type="OrthoDB" id="408631at2759"/>
<dbReference type="OMA" id="FHDACVN"/>
<dbReference type="GO" id="GO:0016787">
    <property type="term" value="F:hydrolase activity"/>
    <property type="evidence" value="ECO:0007669"/>
    <property type="project" value="UniProtKB-KW"/>
</dbReference>
<dbReference type="AlphaFoldDB" id="A0A1R3ITN6"/>
<dbReference type="PANTHER" id="PTHR23024:SF654">
    <property type="entry name" value="RECEPTOR GID1, PUTATIVE-RELATED"/>
    <property type="match status" value="1"/>
</dbReference>
<evidence type="ECO:0000313" key="3">
    <source>
        <dbReference type="EMBL" id="OMO85949.1"/>
    </source>
</evidence>
<dbReference type="EMBL" id="AWWV01009536">
    <property type="protein sequence ID" value="OMO85949.1"/>
    <property type="molecule type" value="Genomic_DNA"/>
</dbReference>